<evidence type="ECO:0000313" key="2">
    <source>
        <dbReference type="EMBL" id="GAO40055.1"/>
    </source>
</evidence>
<evidence type="ECO:0000313" key="3">
    <source>
        <dbReference type="Proteomes" id="UP000033202"/>
    </source>
</evidence>
<sequence>MNRRTFLAAATAAGLALPLRPLWAQPASATDWRVRESEGFDAIAFLGPLSGRDLYRRYYAADADAFAAKLPADIRTDIVALWQEAEPAVGLFWPSLTTFLSGIPLTSIDAVIAALADPERTVRPSYQASSYWDADNWAWFAKTAPRIRRVFEAMRAADFSGFRKARTGELGPRIGEVQRALAGYDVIKWQRKLTGRTFDPAIDIYLLQFSKPHGVKVQGQAFLQAADYDVATTVRIAAHEMLHPPVPMDGPVAKAALATLGKDPLITRIVREHDPKWGYTTLEGLLNEDMCEALDQMISEALGVARNPADRWRKADDGMHVLAAGLYGLLRQDGWAEKGGSIEAWLGAATRAGRLAPAVLHPAAARVLERPADALWPVPKPTD</sequence>
<dbReference type="InterPro" id="IPR006311">
    <property type="entry name" value="TAT_signal"/>
</dbReference>
<dbReference type="PROSITE" id="PS51318">
    <property type="entry name" value="TAT"/>
    <property type="match status" value="1"/>
</dbReference>
<evidence type="ECO:0000256" key="1">
    <source>
        <dbReference type="SAM" id="SignalP"/>
    </source>
</evidence>
<accession>A0A0E9MSE9</accession>
<keyword evidence="3" id="KW-1185">Reference proteome</keyword>
<feature type="signal peptide" evidence="1">
    <location>
        <begin position="1"/>
        <end position="24"/>
    </location>
</feature>
<dbReference type="STRING" id="1219043.SCH01S_42_00980"/>
<dbReference type="OrthoDB" id="3078210at2"/>
<comment type="caution">
    <text evidence="2">The sequence shown here is derived from an EMBL/GenBank/DDBJ whole genome shotgun (WGS) entry which is preliminary data.</text>
</comment>
<organism evidence="2 3">
    <name type="scientific">Sphingomonas changbaiensis NBRC 104936</name>
    <dbReference type="NCBI Taxonomy" id="1219043"/>
    <lineage>
        <taxon>Bacteria</taxon>
        <taxon>Pseudomonadati</taxon>
        <taxon>Pseudomonadota</taxon>
        <taxon>Alphaproteobacteria</taxon>
        <taxon>Sphingomonadales</taxon>
        <taxon>Sphingomonadaceae</taxon>
        <taxon>Sphingomonas</taxon>
    </lineage>
</organism>
<dbReference type="NCBIfam" id="TIGR01409">
    <property type="entry name" value="TAT_signal_seq"/>
    <property type="match status" value="1"/>
</dbReference>
<dbReference type="InterPro" id="IPR019546">
    <property type="entry name" value="TAT_signal_bac_arc"/>
</dbReference>
<dbReference type="EMBL" id="BBWU01000042">
    <property type="protein sequence ID" value="GAO40055.1"/>
    <property type="molecule type" value="Genomic_DNA"/>
</dbReference>
<proteinExistence type="predicted"/>
<feature type="chain" id="PRO_5002429695" description="DUF2268 domain-containing protein" evidence="1">
    <location>
        <begin position="25"/>
        <end position="383"/>
    </location>
</feature>
<reference evidence="2 3" key="1">
    <citation type="submission" date="2015-04" db="EMBL/GenBank/DDBJ databases">
        <title>Whole genome shotgun sequence of Sphingomonas changbaiensis NBRC 104936.</title>
        <authorList>
            <person name="Katano-Makiyama Y."/>
            <person name="Hosoyama A."/>
            <person name="Hashimoto M."/>
            <person name="Noguchi M."/>
            <person name="Tsuchikane K."/>
            <person name="Ohji S."/>
            <person name="Yamazoe A."/>
            <person name="Ichikawa N."/>
            <person name="Kimura A."/>
            <person name="Fujita N."/>
        </authorList>
    </citation>
    <scope>NUCLEOTIDE SEQUENCE [LARGE SCALE GENOMIC DNA]</scope>
    <source>
        <strain evidence="2 3">NBRC 104936</strain>
    </source>
</reference>
<gene>
    <name evidence="2" type="ORF">SCH01S_42_00980</name>
</gene>
<dbReference type="Proteomes" id="UP000033202">
    <property type="component" value="Unassembled WGS sequence"/>
</dbReference>
<protein>
    <recommendedName>
        <fullName evidence="4">DUF2268 domain-containing protein</fullName>
    </recommendedName>
</protein>
<keyword evidence="1" id="KW-0732">Signal</keyword>
<name>A0A0E9MSE9_9SPHN</name>
<evidence type="ECO:0008006" key="4">
    <source>
        <dbReference type="Google" id="ProtNLM"/>
    </source>
</evidence>
<dbReference type="RefSeq" id="WP_157032901.1">
    <property type="nucleotide sequence ID" value="NZ_BBWU01000042.1"/>
</dbReference>
<dbReference type="AlphaFoldDB" id="A0A0E9MSE9"/>